<reference evidence="3 4" key="1">
    <citation type="submission" date="2017-07" db="EMBL/GenBank/DDBJ databases">
        <authorList>
            <person name="Sun Z.S."/>
            <person name="Albrecht U."/>
            <person name="Echele G."/>
            <person name="Lee C.C."/>
        </authorList>
    </citation>
    <scope>NUCLEOTIDE SEQUENCE [LARGE SCALE GENOMIC DNA]</scope>
    <source>
        <strain evidence="3 4">CGMCC 1.12710</strain>
    </source>
</reference>
<organism evidence="3 4">
    <name type="scientific">Amphiplicatus metriothermophilus</name>
    <dbReference type="NCBI Taxonomy" id="1519374"/>
    <lineage>
        <taxon>Bacteria</taxon>
        <taxon>Pseudomonadati</taxon>
        <taxon>Pseudomonadota</taxon>
        <taxon>Alphaproteobacteria</taxon>
        <taxon>Parvularculales</taxon>
        <taxon>Parvularculaceae</taxon>
        <taxon>Amphiplicatus</taxon>
    </lineage>
</organism>
<dbReference type="Pfam" id="PF02594">
    <property type="entry name" value="DUF167"/>
    <property type="match status" value="1"/>
</dbReference>
<dbReference type="PANTHER" id="PTHR13420:SF7">
    <property type="entry name" value="UPF0235 PROTEIN C15ORF40"/>
    <property type="match status" value="1"/>
</dbReference>
<dbReference type="NCBIfam" id="TIGR00251">
    <property type="entry name" value="DUF167 family protein"/>
    <property type="match status" value="1"/>
</dbReference>
<proteinExistence type="inferred from homology"/>
<dbReference type="SUPFAM" id="SSF69786">
    <property type="entry name" value="YggU-like"/>
    <property type="match status" value="1"/>
</dbReference>
<dbReference type="SMART" id="SM01152">
    <property type="entry name" value="DUF167"/>
    <property type="match status" value="1"/>
</dbReference>
<dbReference type="EMBL" id="FZQA01000003">
    <property type="protein sequence ID" value="SNT73553.1"/>
    <property type="molecule type" value="Genomic_DNA"/>
</dbReference>
<dbReference type="PANTHER" id="PTHR13420">
    <property type="entry name" value="UPF0235 PROTEIN C15ORF40"/>
    <property type="match status" value="1"/>
</dbReference>
<name>A0A239PU36_9PROT</name>
<accession>A0A239PU36</accession>
<gene>
    <name evidence="3" type="ORF">SAMN06297382_1873</name>
</gene>
<dbReference type="RefSeq" id="WP_089412329.1">
    <property type="nucleotide sequence ID" value="NZ_FZQA01000003.1"/>
</dbReference>
<comment type="similarity">
    <text evidence="1 2">Belongs to the UPF0235 family.</text>
</comment>
<dbReference type="GO" id="GO:0005737">
    <property type="term" value="C:cytoplasm"/>
    <property type="evidence" value="ECO:0007669"/>
    <property type="project" value="TreeGrafter"/>
</dbReference>
<evidence type="ECO:0000313" key="4">
    <source>
        <dbReference type="Proteomes" id="UP000198346"/>
    </source>
</evidence>
<keyword evidence="4" id="KW-1185">Reference proteome</keyword>
<dbReference type="HAMAP" id="MF_00634">
    <property type="entry name" value="UPF0235"/>
    <property type="match status" value="1"/>
</dbReference>
<dbReference type="InterPro" id="IPR036591">
    <property type="entry name" value="YggU-like_sf"/>
</dbReference>
<dbReference type="Proteomes" id="UP000198346">
    <property type="component" value="Unassembled WGS sequence"/>
</dbReference>
<evidence type="ECO:0000256" key="1">
    <source>
        <dbReference type="ARBA" id="ARBA00010364"/>
    </source>
</evidence>
<dbReference type="Gene3D" id="3.30.1200.10">
    <property type="entry name" value="YggU-like"/>
    <property type="match status" value="1"/>
</dbReference>
<evidence type="ECO:0000313" key="3">
    <source>
        <dbReference type="EMBL" id="SNT73553.1"/>
    </source>
</evidence>
<dbReference type="InterPro" id="IPR003746">
    <property type="entry name" value="DUF167"/>
</dbReference>
<evidence type="ECO:0000256" key="2">
    <source>
        <dbReference type="HAMAP-Rule" id="MF_00634"/>
    </source>
</evidence>
<dbReference type="OrthoDB" id="9801972at2"/>
<protein>
    <recommendedName>
        <fullName evidence="2">UPF0235 protein SAMN06297382_1873</fullName>
    </recommendedName>
</protein>
<sequence length="116" mass="12041">MSREAGSRFYQAVEGGFLLQARVIPGAAKNETAGLRRGPDGTARLVVRVASPPDKGRANRAVVETLARALGLPKSAVSIRAGEKDRLKTIAIADDSAAVAEQLASLAGVASTDEKE</sequence>
<dbReference type="AlphaFoldDB" id="A0A239PU36"/>